<proteinExistence type="predicted"/>
<accession>A0A2M7TLP5</accession>
<organism evidence="1 2">
    <name type="scientific">candidate division WWE3 bacterium CG_4_10_14_0_2_um_filter_41_14</name>
    <dbReference type="NCBI Taxonomy" id="1975072"/>
    <lineage>
        <taxon>Bacteria</taxon>
        <taxon>Katanobacteria</taxon>
    </lineage>
</organism>
<comment type="caution">
    <text evidence="1">The sequence shown here is derived from an EMBL/GenBank/DDBJ whole genome shotgun (WGS) entry which is preliminary data.</text>
</comment>
<dbReference type="EMBL" id="PFNL01000018">
    <property type="protein sequence ID" value="PIZ48036.1"/>
    <property type="molecule type" value="Genomic_DNA"/>
</dbReference>
<sequence>MFGQKPTLLEAATVTELLQKAQQFTIKNGHASQDTANPEINCHAATLTLTIDFQTNEKGRYPYWDKSSENWYLKTFVTSKIPPELIRNADMIFPYTYGWRSQFYDEGWGYILQTIKLLKENGYENLTISHAEDLAKLVSLTYTSIHPNVLLSVLAWQGEKNMHTFLTNISFVEHQLTSHRINTIKHVSDHLQEQPNSSFAITPSLTYGAFDHIHLTSHAPAYQTFQALTILNKDINAPSLETIHHQKSMYVDGSGQLDIAHDLLWGQFLSQRTGMSHTKLTIFVNELKFSSANTSTATSIEQALLASVNGYQPRNFDLSTFLESPSFRHKAQVTLEAYLHAKHAA</sequence>
<protein>
    <submittedName>
        <fullName evidence="1">Uncharacterized protein</fullName>
    </submittedName>
</protein>
<gene>
    <name evidence="1" type="ORF">COY32_00730</name>
</gene>
<evidence type="ECO:0000313" key="2">
    <source>
        <dbReference type="Proteomes" id="UP000228920"/>
    </source>
</evidence>
<dbReference type="AlphaFoldDB" id="A0A2M7TLP5"/>
<name>A0A2M7TLP5_UNCKA</name>
<evidence type="ECO:0000313" key="1">
    <source>
        <dbReference type="EMBL" id="PIZ48036.1"/>
    </source>
</evidence>
<dbReference type="Proteomes" id="UP000228920">
    <property type="component" value="Unassembled WGS sequence"/>
</dbReference>
<reference evidence="2" key="1">
    <citation type="submission" date="2017-09" db="EMBL/GenBank/DDBJ databases">
        <title>Depth-based differentiation of microbial function through sediment-hosted aquifers and enrichment of novel symbionts in the deep terrestrial subsurface.</title>
        <authorList>
            <person name="Probst A.J."/>
            <person name="Ladd B."/>
            <person name="Jarett J.K."/>
            <person name="Geller-Mcgrath D.E."/>
            <person name="Sieber C.M.K."/>
            <person name="Emerson J.B."/>
            <person name="Anantharaman K."/>
            <person name="Thomas B.C."/>
            <person name="Malmstrom R."/>
            <person name="Stieglmeier M."/>
            <person name="Klingl A."/>
            <person name="Woyke T."/>
            <person name="Ryan C.M."/>
            <person name="Banfield J.F."/>
        </authorList>
    </citation>
    <scope>NUCLEOTIDE SEQUENCE [LARGE SCALE GENOMIC DNA]</scope>
</reference>